<keyword evidence="1" id="KW-0472">Membrane</keyword>
<dbReference type="PROSITE" id="PS51257">
    <property type="entry name" value="PROKAR_LIPOPROTEIN"/>
    <property type="match status" value="1"/>
</dbReference>
<evidence type="ECO:0000313" key="1">
    <source>
        <dbReference type="EMBL" id="CUV19789.1"/>
    </source>
</evidence>
<reference evidence="1" key="1">
    <citation type="submission" date="2015-10" db="EMBL/GenBank/DDBJ databases">
        <authorList>
            <person name="Gilbert D.G."/>
        </authorList>
    </citation>
    <scope>NUCLEOTIDE SEQUENCE</scope>
    <source>
        <strain evidence="1">Phyl III-seqv23</strain>
    </source>
</reference>
<gene>
    <name evidence="1" type="ORF">PSS4_v1_1170009</name>
</gene>
<keyword evidence="1" id="KW-0812">Transmembrane</keyword>
<accession>A0A0S4UC28</accession>
<proteinExistence type="predicted"/>
<name>A0A0S4UC28_RALSL</name>
<organism evidence="1">
    <name type="scientific">Ralstonia solanacearum</name>
    <name type="common">Pseudomonas solanacearum</name>
    <dbReference type="NCBI Taxonomy" id="305"/>
    <lineage>
        <taxon>Bacteria</taxon>
        <taxon>Pseudomonadati</taxon>
        <taxon>Pseudomonadota</taxon>
        <taxon>Betaproteobacteria</taxon>
        <taxon>Burkholderiales</taxon>
        <taxon>Burkholderiaceae</taxon>
        <taxon>Ralstonia</taxon>
        <taxon>Ralstonia solanacearum species complex</taxon>
    </lineage>
</organism>
<keyword evidence="1" id="KW-0449">Lipoprotein</keyword>
<sequence>MITTMKRFLMIGVALLVGCLIGAGVAHWAFSAAHPTSHVIDPGTDALSILDEEIMSITYATHRLTVTAQRTKPADRFAVQVTFSDGSPARQCIASPMLNGLLPGMATLTAKRQIPLDQVAVAFPKPLGRLEFRNRETVELISPVEFRTTAANSAVLAVFSGMAFEVAAPIDFQKLEALCAQRH</sequence>
<dbReference type="EMBL" id="LN899821">
    <property type="protein sequence ID" value="CUV19789.1"/>
    <property type="molecule type" value="Genomic_DNA"/>
</dbReference>
<dbReference type="AlphaFoldDB" id="A0A0S4UC28"/>
<protein>
    <submittedName>
        <fullName evidence="1">Putative lipoprotein transmembrane</fullName>
    </submittedName>
</protein>